<accession>A0A1D2MCS4</accession>
<evidence type="ECO:0000313" key="2">
    <source>
        <dbReference type="Proteomes" id="UP000094527"/>
    </source>
</evidence>
<gene>
    <name evidence="1" type="ORF">Ocin01_15903</name>
</gene>
<comment type="caution">
    <text evidence="1">The sequence shown here is derived from an EMBL/GenBank/DDBJ whole genome shotgun (WGS) entry which is preliminary data.</text>
</comment>
<organism evidence="1 2">
    <name type="scientific">Orchesella cincta</name>
    <name type="common">Springtail</name>
    <name type="synonym">Podura cincta</name>
    <dbReference type="NCBI Taxonomy" id="48709"/>
    <lineage>
        <taxon>Eukaryota</taxon>
        <taxon>Metazoa</taxon>
        <taxon>Ecdysozoa</taxon>
        <taxon>Arthropoda</taxon>
        <taxon>Hexapoda</taxon>
        <taxon>Collembola</taxon>
        <taxon>Entomobryomorpha</taxon>
        <taxon>Entomobryoidea</taxon>
        <taxon>Orchesellidae</taxon>
        <taxon>Orchesellinae</taxon>
        <taxon>Orchesella</taxon>
    </lineage>
</organism>
<proteinExistence type="predicted"/>
<protein>
    <submittedName>
        <fullName evidence="1">Uncharacterized protein</fullName>
    </submittedName>
</protein>
<sequence>GGVCAAPQKYIGSAHAGAPWKNHKEYVLIHKSDRIIGYLVCCDLRSIMVGISVYGEFVKLVVEIRLRWSNQEVFKSPRKSPF</sequence>
<evidence type="ECO:0000313" key="1">
    <source>
        <dbReference type="EMBL" id="ODM90780.1"/>
    </source>
</evidence>
<keyword evidence="2" id="KW-1185">Reference proteome</keyword>
<dbReference type="EMBL" id="LJIJ01001795">
    <property type="protein sequence ID" value="ODM90780.1"/>
    <property type="molecule type" value="Genomic_DNA"/>
</dbReference>
<reference evidence="1 2" key="1">
    <citation type="journal article" date="2016" name="Genome Biol. Evol.">
        <title>Gene Family Evolution Reflects Adaptation to Soil Environmental Stressors in the Genome of the Collembolan Orchesella cincta.</title>
        <authorList>
            <person name="Faddeeva-Vakhrusheva A."/>
            <person name="Derks M.F."/>
            <person name="Anvar S.Y."/>
            <person name="Agamennone V."/>
            <person name="Suring W."/>
            <person name="Smit S."/>
            <person name="van Straalen N.M."/>
            <person name="Roelofs D."/>
        </authorList>
    </citation>
    <scope>NUCLEOTIDE SEQUENCE [LARGE SCALE GENOMIC DNA]</scope>
    <source>
        <tissue evidence="1">Mixed pool</tissue>
    </source>
</reference>
<feature type="non-terminal residue" evidence="1">
    <location>
        <position position="1"/>
    </location>
</feature>
<dbReference type="Proteomes" id="UP000094527">
    <property type="component" value="Unassembled WGS sequence"/>
</dbReference>
<dbReference type="AlphaFoldDB" id="A0A1D2MCS4"/>
<name>A0A1D2MCS4_ORCCI</name>